<accession>A0A226E6H6</accession>
<organism evidence="2 3">
    <name type="scientific">Folsomia candida</name>
    <name type="common">Springtail</name>
    <dbReference type="NCBI Taxonomy" id="158441"/>
    <lineage>
        <taxon>Eukaryota</taxon>
        <taxon>Metazoa</taxon>
        <taxon>Ecdysozoa</taxon>
        <taxon>Arthropoda</taxon>
        <taxon>Hexapoda</taxon>
        <taxon>Collembola</taxon>
        <taxon>Entomobryomorpha</taxon>
        <taxon>Isotomoidea</taxon>
        <taxon>Isotomidae</taxon>
        <taxon>Proisotominae</taxon>
        <taxon>Folsomia</taxon>
    </lineage>
</organism>
<reference evidence="2 3" key="1">
    <citation type="submission" date="2015-12" db="EMBL/GenBank/DDBJ databases">
        <title>The genome of Folsomia candida.</title>
        <authorList>
            <person name="Faddeeva A."/>
            <person name="Derks M.F."/>
            <person name="Anvar Y."/>
            <person name="Smit S."/>
            <person name="Van Straalen N."/>
            <person name="Roelofs D."/>
        </authorList>
    </citation>
    <scope>NUCLEOTIDE SEQUENCE [LARGE SCALE GENOMIC DNA]</scope>
    <source>
        <strain evidence="2 3">VU population</strain>
        <tissue evidence="2">Whole body</tissue>
    </source>
</reference>
<evidence type="ECO:0000256" key="1">
    <source>
        <dbReference type="SAM" id="MobiDB-lite"/>
    </source>
</evidence>
<keyword evidence="3" id="KW-1185">Reference proteome</keyword>
<dbReference type="EMBL" id="LNIX01000006">
    <property type="protein sequence ID" value="OXA53213.1"/>
    <property type="molecule type" value="Genomic_DNA"/>
</dbReference>
<comment type="caution">
    <text evidence="2">The sequence shown here is derived from an EMBL/GenBank/DDBJ whole genome shotgun (WGS) entry which is preliminary data.</text>
</comment>
<feature type="region of interest" description="Disordered" evidence="1">
    <location>
        <begin position="152"/>
        <end position="217"/>
    </location>
</feature>
<evidence type="ECO:0000313" key="2">
    <source>
        <dbReference type="EMBL" id="OXA53213.1"/>
    </source>
</evidence>
<protein>
    <submittedName>
        <fullName evidence="2">Uncharacterized protein</fullName>
    </submittedName>
</protein>
<sequence>MYLGLLSASCSNPQPPQYLVDPQFFNPDAAFPSSPHDSFDSSNNNLNPDIDSNLAEWADEVPMLSRAMRFRSEKVRAMSAKTGGAARTVTASVTRAGAVRRVKNMSTDLLPGFWQKSHFSLWKHLRLLPMEVQTLEEVATLRSLTQHLTLFTHNSPTRPHPHPQQISWTLPPHLLSPLQTPGRRGAAPQPPPPARSTTNPNSTHSSTATRTHCPSSG</sequence>
<dbReference type="Proteomes" id="UP000198287">
    <property type="component" value="Unassembled WGS sequence"/>
</dbReference>
<feature type="compositionally biased region" description="Low complexity" evidence="1">
    <location>
        <begin position="195"/>
        <end position="209"/>
    </location>
</feature>
<gene>
    <name evidence="2" type="ORF">Fcan01_12184</name>
</gene>
<dbReference type="AlphaFoldDB" id="A0A226E6H6"/>
<evidence type="ECO:0000313" key="3">
    <source>
        <dbReference type="Proteomes" id="UP000198287"/>
    </source>
</evidence>
<name>A0A226E6H6_FOLCA</name>
<proteinExistence type="predicted"/>